<evidence type="ECO:0000256" key="2">
    <source>
        <dbReference type="SAM" id="MobiDB-lite"/>
    </source>
</evidence>
<dbReference type="Pfam" id="PF01421">
    <property type="entry name" value="Reprolysin"/>
    <property type="match status" value="1"/>
</dbReference>
<dbReference type="InterPro" id="IPR001590">
    <property type="entry name" value="Peptidase_M12B"/>
</dbReference>
<feature type="region of interest" description="Disordered" evidence="2">
    <location>
        <begin position="155"/>
        <end position="177"/>
    </location>
</feature>
<dbReference type="SUPFAM" id="SSF55486">
    <property type="entry name" value="Metalloproteases ('zincins'), catalytic domain"/>
    <property type="match status" value="1"/>
</dbReference>
<reference evidence="6" key="1">
    <citation type="submission" date="2025-08" db="UniProtKB">
        <authorList>
            <consortium name="RefSeq"/>
        </authorList>
    </citation>
    <scope>IDENTIFICATION</scope>
</reference>
<evidence type="ECO:0000313" key="6">
    <source>
        <dbReference type="RefSeq" id="XP_012936482.1"/>
    </source>
</evidence>
<keyword evidence="1" id="KW-0479">Metal-binding</keyword>
<feature type="active site" evidence="1">
    <location>
        <position position="386"/>
    </location>
</feature>
<gene>
    <name evidence="6" type="primary">LOC101848035</name>
</gene>
<dbReference type="InterPro" id="IPR024079">
    <property type="entry name" value="MetalloPept_cat_dom_sf"/>
</dbReference>
<evidence type="ECO:0000256" key="3">
    <source>
        <dbReference type="SAM" id="SignalP"/>
    </source>
</evidence>
<keyword evidence="5" id="KW-1185">Reference proteome</keyword>
<dbReference type="RefSeq" id="XP_012936482.1">
    <property type="nucleotide sequence ID" value="XM_013081028.1"/>
</dbReference>
<dbReference type="PANTHER" id="PTHR11905">
    <property type="entry name" value="ADAM A DISINTEGRIN AND METALLOPROTEASE DOMAIN"/>
    <property type="match status" value="1"/>
</dbReference>
<feature type="signal peptide" evidence="3">
    <location>
        <begin position="1"/>
        <end position="22"/>
    </location>
</feature>
<evidence type="ECO:0000256" key="1">
    <source>
        <dbReference type="PROSITE-ProRule" id="PRU00276"/>
    </source>
</evidence>
<proteinExistence type="predicted"/>
<dbReference type="GeneID" id="101848035"/>
<dbReference type="Gene3D" id="3.40.390.10">
    <property type="entry name" value="Collagenase (Catalytic Domain)"/>
    <property type="match status" value="1"/>
</dbReference>
<keyword evidence="1" id="KW-0862">Zinc</keyword>
<feature type="binding site" evidence="1">
    <location>
        <position position="389"/>
    </location>
    <ligand>
        <name>Zn(2+)</name>
        <dbReference type="ChEBI" id="CHEBI:29105"/>
        <note>catalytic</note>
    </ligand>
</feature>
<dbReference type="PROSITE" id="PS50215">
    <property type="entry name" value="ADAM_MEPRO"/>
    <property type="match status" value="1"/>
</dbReference>
<protein>
    <submittedName>
        <fullName evidence="6">Zinc metalloproteinase-disintegrin-like 4a</fullName>
    </submittedName>
</protein>
<feature type="domain" description="Peptidase M12B" evidence="4">
    <location>
        <begin position="242"/>
        <end position="402"/>
    </location>
</feature>
<feature type="binding site" evidence="1">
    <location>
        <position position="395"/>
    </location>
    <ligand>
        <name>Zn(2+)</name>
        <dbReference type="ChEBI" id="CHEBI:29105"/>
        <note>catalytic</note>
    </ligand>
</feature>
<feature type="binding site" evidence="1">
    <location>
        <position position="385"/>
    </location>
    <ligand>
        <name>Zn(2+)</name>
        <dbReference type="ChEBI" id="CHEBI:29105"/>
        <note>catalytic</note>
    </ligand>
</feature>
<feature type="chain" id="PRO_5045313173" evidence="3">
    <location>
        <begin position="23"/>
        <end position="449"/>
    </location>
</feature>
<name>A0ABM0ZXE8_APLCA</name>
<dbReference type="Proteomes" id="UP000694888">
    <property type="component" value="Unplaced"/>
</dbReference>
<organism evidence="5 6">
    <name type="scientific">Aplysia californica</name>
    <name type="common">California sea hare</name>
    <dbReference type="NCBI Taxonomy" id="6500"/>
    <lineage>
        <taxon>Eukaryota</taxon>
        <taxon>Metazoa</taxon>
        <taxon>Spiralia</taxon>
        <taxon>Lophotrochozoa</taxon>
        <taxon>Mollusca</taxon>
        <taxon>Gastropoda</taxon>
        <taxon>Heterobranchia</taxon>
        <taxon>Euthyneura</taxon>
        <taxon>Tectipleura</taxon>
        <taxon>Aplysiida</taxon>
        <taxon>Aplysioidea</taxon>
        <taxon>Aplysiidae</taxon>
        <taxon>Aplysia</taxon>
    </lineage>
</organism>
<sequence length="449" mass="50384">MALFFFAVLATSFLTLPELTSGRSPEVGEVGDEVTVTGHLYLVDPVTGSRESFSRRQLGEAAGATHDLRLELRSEGTTFDLSLEQGSVWTPESRVVVRTTAGGEEEEDILEEVPVTVRASCYLSGEVTSHQDAYASLSVCDGLSGVIHTREASYVIDDDSGEDERSPAERDEEGFEGEGRKLSVRIVYPRAEQVDLSYWNYQREMESLEVEEENYFPEVVEDKDDVTGDADTVSRRQAMQKGTVEVGVFCDKNFVNYMNRIGKNSLQKVTDYMIVKWNIVRRVYANKQQVGSDFTVLLKYVELWKTNPRYYAPIQNSQKMGAHLSAFCKNHRSMNTLDHKMLYTHGVGGGVMGLAYVGGVCQTYTKCSLVKINIRDIHYSRIDMHELGHNLGFKHQNQVKGCGAKFGFMSGARSYFFTPCYKPVLRATIANRRCLKQNNVARPVLNTGK</sequence>
<keyword evidence="3" id="KW-0732">Signal</keyword>
<evidence type="ECO:0000259" key="4">
    <source>
        <dbReference type="PROSITE" id="PS50215"/>
    </source>
</evidence>
<accession>A0ABM0ZXE8</accession>
<evidence type="ECO:0000313" key="5">
    <source>
        <dbReference type="Proteomes" id="UP000694888"/>
    </source>
</evidence>
<comment type="caution">
    <text evidence="1">Lacks conserved residue(s) required for the propagation of feature annotation.</text>
</comment>
<dbReference type="PANTHER" id="PTHR11905:SF256">
    <property type="entry name" value="PEPTIDASE M12B DOMAIN-CONTAINING PROTEIN"/>
    <property type="match status" value="1"/>
</dbReference>